<dbReference type="GO" id="GO:0005737">
    <property type="term" value="C:cytoplasm"/>
    <property type="evidence" value="ECO:0007669"/>
    <property type="project" value="UniProtKB-SubCell"/>
</dbReference>
<evidence type="ECO:0000313" key="10">
    <source>
        <dbReference type="EMBL" id="PXX57777.1"/>
    </source>
</evidence>
<dbReference type="Gene3D" id="6.10.250.660">
    <property type="match status" value="4"/>
</dbReference>
<evidence type="ECO:0000256" key="8">
    <source>
        <dbReference type="ARBA" id="ARBA00031737"/>
    </source>
</evidence>
<dbReference type="PANTHER" id="PTHR35794:SF2">
    <property type="entry name" value="CELL DIVISION PROTEIN DIVIVA"/>
    <property type="match status" value="1"/>
</dbReference>
<evidence type="ECO:0000313" key="11">
    <source>
        <dbReference type="Proteomes" id="UP000247569"/>
    </source>
</evidence>
<comment type="similarity">
    <text evidence="2">Belongs to the DivIVA family.</text>
</comment>
<keyword evidence="11" id="KW-1185">Reference proteome</keyword>
<comment type="caution">
    <text evidence="10">The sequence shown here is derived from an EMBL/GenBank/DDBJ whole genome shotgun (WGS) entry which is preliminary data.</text>
</comment>
<organism evidence="10 11">
    <name type="scientific">Nocardia tenerifensis</name>
    <dbReference type="NCBI Taxonomy" id="228006"/>
    <lineage>
        <taxon>Bacteria</taxon>
        <taxon>Bacillati</taxon>
        <taxon>Actinomycetota</taxon>
        <taxon>Actinomycetes</taxon>
        <taxon>Mycobacteriales</taxon>
        <taxon>Nocardiaceae</taxon>
        <taxon>Nocardia</taxon>
    </lineage>
</organism>
<dbReference type="NCBIfam" id="TIGR03544">
    <property type="entry name" value="DivI1A_domain"/>
    <property type="match status" value="4"/>
</dbReference>
<proteinExistence type="inferred from homology"/>
<dbReference type="Proteomes" id="UP000247569">
    <property type="component" value="Unassembled WGS sequence"/>
</dbReference>
<sequence>MVTQDQKVRNTHTPMDRPDRMSPVTPEDVSRISFATPPFGQRGYHADEVDAFLDLVAATMAGRGALAADDLRHVTFDAARPGGRSYRADQVDEYLDRVRVELEIRQRGARPIPAGNGQSILTPDDVQRMRFTQSPVGRRGYHEDEVDAFLDLVAATLAHGGPGSLTVADVRSVRFTEARLGTRGYHGDEVDAFLDLVITALQHAEHQHHRWTLHRDTAD</sequence>
<evidence type="ECO:0000256" key="6">
    <source>
        <dbReference type="ARBA" id="ARBA00023054"/>
    </source>
</evidence>
<keyword evidence="4" id="KW-0963">Cytoplasm</keyword>
<comment type="subcellular location">
    <subcellularLocation>
        <location evidence="1">Cytoplasm</location>
    </subcellularLocation>
</comment>
<dbReference type="AlphaFoldDB" id="A0A318K4H1"/>
<name>A0A318K4H1_9NOCA</name>
<keyword evidence="7" id="KW-0131">Cell cycle</keyword>
<evidence type="ECO:0000256" key="5">
    <source>
        <dbReference type="ARBA" id="ARBA00022618"/>
    </source>
</evidence>
<reference evidence="10 11" key="1">
    <citation type="submission" date="2018-05" db="EMBL/GenBank/DDBJ databases">
        <title>Genomic Encyclopedia of Type Strains, Phase IV (KMG-IV): sequencing the most valuable type-strain genomes for metagenomic binning, comparative biology and taxonomic classification.</title>
        <authorList>
            <person name="Goeker M."/>
        </authorList>
    </citation>
    <scope>NUCLEOTIDE SEQUENCE [LARGE SCALE GENOMIC DNA]</scope>
    <source>
        <strain evidence="10 11">DSM 44704</strain>
    </source>
</reference>
<dbReference type="PANTHER" id="PTHR35794">
    <property type="entry name" value="CELL DIVISION PROTEIN DIVIVA"/>
    <property type="match status" value="1"/>
</dbReference>
<dbReference type="InterPro" id="IPR019933">
    <property type="entry name" value="DivIVA_domain"/>
</dbReference>
<keyword evidence="6" id="KW-0175">Coiled coil</keyword>
<evidence type="ECO:0000256" key="9">
    <source>
        <dbReference type="SAM" id="MobiDB-lite"/>
    </source>
</evidence>
<dbReference type="GO" id="GO:0051301">
    <property type="term" value="P:cell division"/>
    <property type="evidence" value="ECO:0007669"/>
    <property type="project" value="UniProtKB-KW"/>
</dbReference>
<dbReference type="EMBL" id="QJKF01000016">
    <property type="protein sequence ID" value="PXX57777.1"/>
    <property type="molecule type" value="Genomic_DNA"/>
</dbReference>
<evidence type="ECO:0000256" key="1">
    <source>
        <dbReference type="ARBA" id="ARBA00004496"/>
    </source>
</evidence>
<evidence type="ECO:0000256" key="4">
    <source>
        <dbReference type="ARBA" id="ARBA00022490"/>
    </source>
</evidence>
<evidence type="ECO:0000256" key="2">
    <source>
        <dbReference type="ARBA" id="ARBA00009008"/>
    </source>
</evidence>
<gene>
    <name evidence="10" type="ORF">DFR70_1167</name>
</gene>
<accession>A0A318K4H1</accession>
<feature type="region of interest" description="Disordered" evidence="9">
    <location>
        <begin position="1"/>
        <end position="30"/>
    </location>
</feature>
<evidence type="ECO:0000256" key="3">
    <source>
        <dbReference type="ARBA" id="ARBA00018787"/>
    </source>
</evidence>
<evidence type="ECO:0000256" key="7">
    <source>
        <dbReference type="ARBA" id="ARBA00023306"/>
    </source>
</evidence>
<keyword evidence="5" id="KW-0132">Cell division</keyword>
<dbReference type="InterPro" id="IPR007793">
    <property type="entry name" value="DivIVA_fam"/>
</dbReference>
<protein>
    <recommendedName>
        <fullName evidence="3">Cell wall synthesis protein Wag31</fullName>
    </recommendedName>
    <alternativeName>
        <fullName evidence="8">Antigen 84</fullName>
    </alternativeName>
</protein>